<evidence type="ECO:0000313" key="5">
    <source>
        <dbReference type="EMBL" id="CAA6806415.1"/>
    </source>
</evidence>
<gene>
    <name evidence="5" type="ORF">HELGO_WM12174</name>
</gene>
<feature type="region of interest" description="Disordered" evidence="2">
    <location>
        <begin position="161"/>
        <end position="182"/>
    </location>
</feature>
<evidence type="ECO:0000259" key="4">
    <source>
        <dbReference type="Pfam" id="PF17482"/>
    </source>
</evidence>
<name>A0A6S6SDK3_9GAMM</name>
<dbReference type="PANTHER" id="PTHR35861">
    <property type="match status" value="1"/>
</dbReference>
<evidence type="ECO:0000256" key="1">
    <source>
        <dbReference type="ARBA" id="ARBA00008005"/>
    </source>
</evidence>
<feature type="domain" description="Tail sheath protein C-terminal" evidence="4">
    <location>
        <begin position="280"/>
        <end position="386"/>
    </location>
</feature>
<dbReference type="InterPro" id="IPR052042">
    <property type="entry name" value="Tail_sheath_structural"/>
</dbReference>
<dbReference type="Pfam" id="PF17482">
    <property type="entry name" value="Phage_sheath_1C"/>
    <property type="match status" value="1"/>
</dbReference>
<proteinExistence type="inferred from homology"/>
<comment type="similarity">
    <text evidence="1">Belongs to the myoviridae tail sheath protein family.</text>
</comment>
<dbReference type="InterPro" id="IPR035089">
    <property type="entry name" value="Phage_sheath_subtilisin"/>
</dbReference>
<feature type="domain" description="Tail sheath protein subtilisin-like" evidence="3">
    <location>
        <begin position="199"/>
        <end position="277"/>
    </location>
</feature>
<dbReference type="AlphaFoldDB" id="A0A6S6SDK3"/>
<organism evidence="5">
    <name type="scientific">uncultured Thiotrichaceae bacterium</name>
    <dbReference type="NCBI Taxonomy" id="298394"/>
    <lineage>
        <taxon>Bacteria</taxon>
        <taxon>Pseudomonadati</taxon>
        <taxon>Pseudomonadota</taxon>
        <taxon>Gammaproteobacteria</taxon>
        <taxon>Thiotrichales</taxon>
        <taxon>Thiotrichaceae</taxon>
        <taxon>environmental samples</taxon>
    </lineage>
</organism>
<protein>
    <submittedName>
        <fullName evidence="5">Phage tail sheath protein FI</fullName>
    </submittedName>
</protein>
<dbReference type="Pfam" id="PF04984">
    <property type="entry name" value="Phage_sheath_1"/>
    <property type="match status" value="1"/>
</dbReference>
<sequence>MPNYLAPGVYVEEVPLGAGPIERVGTSTAAFLGEAPNTKAHLNEAIEVNNWESFKTEFVGSAQKGTLLSQSVYAFFLQGGSRCFVVNIGNSSSAPGDNRLEKGLEQLARIDEIAMVAAAGFTSASDYDALKSHCEAPYAYRVAILDAPKDIPNMRSLTMRAVNSSPTPTSTASDKAEGVGPGESKNGNATCYFPWIVTKDAISGEAIVTPPAGYIAGIWASTDANPGVHKAPANVYIREGNVNYLVTRAEQEVLNQSGINCIRSFDGNIKVWGARTLAPKGSEWRYLNVRRLFNMIEESIARNTEWIVFQPNDHTLWRKIRIQIAAFLTLLWRDGALMGKTEQEAFFVKCDEETNPPEAIDAGQVTAVIGVAPVKPAEFVIFKISQRSAGTDTEAEI</sequence>
<evidence type="ECO:0000259" key="3">
    <source>
        <dbReference type="Pfam" id="PF04984"/>
    </source>
</evidence>
<evidence type="ECO:0000256" key="2">
    <source>
        <dbReference type="SAM" id="MobiDB-lite"/>
    </source>
</evidence>
<dbReference type="PANTHER" id="PTHR35861:SF1">
    <property type="entry name" value="PHAGE TAIL SHEATH PROTEIN"/>
    <property type="match status" value="1"/>
</dbReference>
<feature type="compositionally biased region" description="Polar residues" evidence="2">
    <location>
        <begin position="161"/>
        <end position="173"/>
    </location>
</feature>
<reference evidence="5" key="1">
    <citation type="submission" date="2020-01" db="EMBL/GenBank/DDBJ databases">
        <authorList>
            <person name="Meier V. D."/>
            <person name="Meier V D."/>
        </authorList>
    </citation>
    <scope>NUCLEOTIDE SEQUENCE</scope>
    <source>
        <strain evidence="5">HLG_WM_MAG_07</strain>
    </source>
</reference>
<dbReference type="InterPro" id="IPR020287">
    <property type="entry name" value="Tail_sheath_C"/>
</dbReference>
<dbReference type="Gene3D" id="3.40.50.11780">
    <property type="match status" value="1"/>
</dbReference>
<dbReference type="EMBL" id="CACVAY010000030">
    <property type="protein sequence ID" value="CAA6806415.1"/>
    <property type="molecule type" value="Genomic_DNA"/>
</dbReference>
<accession>A0A6S6SDK3</accession>